<keyword evidence="2" id="KW-0732">Signal</keyword>
<dbReference type="GO" id="GO:0042613">
    <property type="term" value="C:MHC class II protein complex"/>
    <property type="evidence" value="ECO:0007669"/>
    <property type="project" value="InterPro"/>
</dbReference>
<keyword evidence="1" id="KW-0325">Glycoprotein</keyword>
<sequence length="109" mass="12555">MASSVLSFCLLFITVYTAGRINTLITDQYTLGRLNRYIEYIESFIYDKLEIVRFDSNVGKYVGYTELGVKNAERWNSGQELVQAKNQKEIYCKPNIDIYYPSALTKSGE</sequence>
<dbReference type="Ensembl" id="ENSMALT00000006749.1">
    <property type="protein sequence ID" value="ENSMALP00000006610.1"/>
    <property type="gene ID" value="ENSMALG00000004731.1"/>
</dbReference>
<dbReference type="AlphaFoldDB" id="A0A3Q3Q836"/>
<dbReference type="InterPro" id="IPR014745">
    <property type="entry name" value="MHC_II_a/b_N"/>
</dbReference>
<evidence type="ECO:0000259" key="3">
    <source>
        <dbReference type="SMART" id="SM00921"/>
    </source>
</evidence>
<evidence type="ECO:0000313" key="5">
    <source>
        <dbReference type="Proteomes" id="UP000261600"/>
    </source>
</evidence>
<dbReference type="GO" id="GO:0006955">
    <property type="term" value="P:immune response"/>
    <property type="evidence" value="ECO:0007669"/>
    <property type="project" value="InterPro"/>
</dbReference>
<reference evidence="4" key="2">
    <citation type="submission" date="2025-09" db="UniProtKB">
        <authorList>
            <consortium name="Ensembl"/>
        </authorList>
    </citation>
    <scope>IDENTIFICATION</scope>
</reference>
<dbReference type="SUPFAM" id="SSF54452">
    <property type="entry name" value="MHC antigen-recognition domain"/>
    <property type="match status" value="1"/>
</dbReference>
<name>A0A3Q3Q836_MONAL</name>
<feature type="chain" id="PRO_5018782168" description="MHC class II beta chain N-terminal domain-containing protein" evidence="2">
    <location>
        <begin position="20"/>
        <end position="109"/>
    </location>
</feature>
<reference evidence="4" key="1">
    <citation type="submission" date="2025-08" db="UniProtKB">
        <authorList>
            <consortium name="Ensembl"/>
        </authorList>
    </citation>
    <scope>IDENTIFICATION</scope>
</reference>
<evidence type="ECO:0000256" key="2">
    <source>
        <dbReference type="SAM" id="SignalP"/>
    </source>
</evidence>
<protein>
    <recommendedName>
        <fullName evidence="3">MHC class II beta chain N-terminal domain-containing protein</fullName>
    </recommendedName>
</protein>
<dbReference type="Pfam" id="PF00969">
    <property type="entry name" value="MHC_II_beta"/>
    <property type="match status" value="1"/>
</dbReference>
<keyword evidence="5" id="KW-1185">Reference proteome</keyword>
<proteinExistence type="predicted"/>
<dbReference type="GO" id="GO:0019882">
    <property type="term" value="P:antigen processing and presentation"/>
    <property type="evidence" value="ECO:0007669"/>
    <property type="project" value="InterPro"/>
</dbReference>
<dbReference type="InterPro" id="IPR000353">
    <property type="entry name" value="MHC_II_b_N"/>
</dbReference>
<dbReference type="SMART" id="SM00921">
    <property type="entry name" value="MHC_II_beta"/>
    <property type="match status" value="1"/>
</dbReference>
<dbReference type="Proteomes" id="UP000261600">
    <property type="component" value="Unplaced"/>
</dbReference>
<accession>A0A3Q3Q836</accession>
<feature type="signal peptide" evidence="2">
    <location>
        <begin position="1"/>
        <end position="19"/>
    </location>
</feature>
<organism evidence="4 5">
    <name type="scientific">Monopterus albus</name>
    <name type="common">Swamp eel</name>
    <dbReference type="NCBI Taxonomy" id="43700"/>
    <lineage>
        <taxon>Eukaryota</taxon>
        <taxon>Metazoa</taxon>
        <taxon>Chordata</taxon>
        <taxon>Craniata</taxon>
        <taxon>Vertebrata</taxon>
        <taxon>Euteleostomi</taxon>
        <taxon>Actinopterygii</taxon>
        <taxon>Neopterygii</taxon>
        <taxon>Teleostei</taxon>
        <taxon>Neoteleostei</taxon>
        <taxon>Acanthomorphata</taxon>
        <taxon>Anabantaria</taxon>
        <taxon>Synbranchiformes</taxon>
        <taxon>Synbranchidae</taxon>
        <taxon>Monopterus</taxon>
    </lineage>
</organism>
<dbReference type="Gene3D" id="3.10.320.10">
    <property type="entry name" value="Class II Histocompatibility Antigen, M Beta Chain, Chain B, domain 1"/>
    <property type="match status" value="1"/>
</dbReference>
<dbReference type="STRING" id="43700.ENSMALP00000006610"/>
<evidence type="ECO:0000256" key="1">
    <source>
        <dbReference type="ARBA" id="ARBA00023180"/>
    </source>
</evidence>
<feature type="domain" description="MHC class II beta chain N-terminal" evidence="3">
    <location>
        <begin position="29"/>
        <end position="100"/>
    </location>
</feature>
<evidence type="ECO:0000313" key="4">
    <source>
        <dbReference type="Ensembl" id="ENSMALP00000006610.1"/>
    </source>
</evidence>
<dbReference type="InterPro" id="IPR011162">
    <property type="entry name" value="MHC_I/II-like_Ag-recog"/>
</dbReference>